<dbReference type="PANTHER" id="PTHR35908:SF1">
    <property type="entry name" value="CONSERVED PROTEIN"/>
    <property type="match status" value="1"/>
</dbReference>
<evidence type="ECO:0000259" key="1">
    <source>
        <dbReference type="Pfam" id="PF18029"/>
    </source>
</evidence>
<proteinExistence type="predicted"/>
<protein>
    <submittedName>
        <fullName evidence="2">Glyoxalase</fullName>
    </submittedName>
</protein>
<sequence>MILRHVTIDCAEPYELARFWSEVTGWPVSGEDSPGDPEVLVEAPAPVPGLLFIRVPEGKAVKNRLDLDWMPDERTRDEEVARVVALGATVHEDHRRADGLGWVTLLDPEGNEFCIERSAGERRAT</sequence>
<gene>
    <name evidence="2" type="ORF">GCM10017786_55550</name>
</gene>
<dbReference type="Gene3D" id="3.10.180.10">
    <property type="entry name" value="2,3-Dihydroxybiphenyl 1,2-Dioxygenase, domain 1"/>
    <property type="match status" value="1"/>
</dbReference>
<comment type="caution">
    <text evidence="2">The sequence shown here is derived from an EMBL/GenBank/DDBJ whole genome shotgun (WGS) entry which is preliminary data.</text>
</comment>
<feature type="domain" description="Glyoxalase-like" evidence="1">
    <location>
        <begin position="5"/>
        <end position="115"/>
    </location>
</feature>
<reference evidence="3" key="1">
    <citation type="journal article" date="2019" name="Int. J. Syst. Evol. Microbiol.">
        <title>The Global Catalogue of Microorganisms (GCM) 10K type strain sequencing project: providing services to taxonomists for standard genome sequencing and annotation.</title>
        <authorList>
            <consortium name="The Broad Institute Genomics Platform"/>
            <consortium name="The Broad Institute Genome Sequencing Center for Infectious Disease"/>
            <person name="Wu L."/>
            <person name="Ma J."/>
        </authorList>
    </citation>
    <scope>NUCLEOTIDE SEQUENCE [LARGE SCALE GENOMIC DNA]</scope>
    <source>
        <strain evidence="3">CGMCC 4.7677</strain>
    </source>
</reference>
<dbReference type="Proteomes" id="UP000605897">
    <property type="component" value="Unassembled WGS sequence"/>
</dbReference>
<dbReference type="CDD" id="cd06587">
    <property type="entry name" value="VOC"/>
    <property type="match status" value="1"/>
</dbReference>
<accession>A0ABQ3JAT4</accession>
<dbReference type="EMBL" id="BNAU01000007">
    <property type="protein sequence ID" value="GHF14729.1"/>
    <property type="molecule type" value="Genomic_DNA"/>
</dbReference>
<dbReference type="InterPro" id="IPR029068">
    <property type="entry name" value="Glyas_Bleomycin-R_OHBP_Dase"/>
</dbReference>
<dbReference type="Pfam" id="PF18029">
    <property type="entry name" value="Glyoxalase_6"/>
    <property type="match status" value="1"/>
</dbReference>
<dbReference type="InterPro" id="IPR041581">
    <property type="entry name" value="Glyoxalase_6"/>
</dbReference>
<dbReference type="RefSeq" id="WP_191247585.1">
    <property type="nucleotide sequence ID" value="NZ_BNAU01000007.1"/>
</dbReference>
<keyword evidence="3" id="KW-1185">Reference proteome</keyword>
<dbReference type="SUPFAM" id="SSF54593">
    <property type="entry name" value="Glyoxalase/Bleomycin resistance protein/Dihydroxybiphenyl dioxygenase"/>
    <property type="match status" value="1"/>
</dbReference>
<evidence type="ECO:0000313" key="2">
    <source>
        <dbReference type="EMBL" id="GHF14729.1"/>
    </source>
</evidence>
<name>A0ABQ3JAT4_9PSEU</name>
<evidence type="ECO:0000313" key="3">
    <source>
        <dbReference type="Proteomes" id="UP000605897"/>
    </source>
</evidence>
<dbReference type="PANTHER" id="PTHR35908">
    <property type="entry name" value="HYPOTHETICAL FUSION PROTEIN"/>
    <property type="match status" value="1"/>
</dbReference>
<organism evidence="2 3">
    <name type="scientific">Amycolatopsis deserti</name>
    <dbReference type="NCBI Taxonomy" id="185696"/>
    <lineage>
        <taxon>Bacteria</taxon>
        <taxon>Bacillati</taxon>
        <taxon>Actinomycetota</taxon>
        <taxon>Actinomycetes</taxon>
        <taxon>Pseudonocardiales</taxon>
        <taxon>Pseudonocardiaceae</taxon>
        <taxon>Amycolatopsis</taxon>
    </lineage>
</organism>